<proteinExistence type="predicted"/>
<accession>A0A1R4I564</accession>
<gene>
    <name evidence="1" type="ORF">CZ787_17135</name>
</gene>
<dbReference type="Proteomes" id="UP000196331">
    <property type="component" value="Unassembled WGS sequence"/>
</dbReference>
<evidence type="ECO:0008006" key="3">
    <source>
        <dbReference type="Google" id="ProtNLM"/>
    </source>
</evidence>
<name>A0A1R4I564_9GAMM</name>
<sequence length="169" mass="18404">MKHQQGAALVIVMALLSAALLLGVASMRTALVDEHLAGNFRVAVQAQMLDESLLAVLSDRQYAASRDAFLNRLLTYPPGFDIGDKRQLQSDDSQALLPRQALNALLEALPIAQAEGQRRLLDDLIIDIERLADQRVAITARSGATPAGTHVVFVRQSPEEATWRLAGLR</sequence>
<protein>
    <recommendedName>
        <fullName evidence="3">General secretion pathway protein K</fullName>
    </recommendedName>
</protein>
<dbReference type="EMBL" id="FUKM01000057">
    <property type="protein sequence ID" value="SJN14836.1"/>
    <property type="molecule type" value="Genomic_DNA"/>
</dbReference>
<dbReference type="OrthoDB" id="6151308at2"/>
<reference evidence="1 2" key="1">
    <citation type="submission" date="2017-02" db="EMBL/GenBank/DDBJ databases">
        <authorList>
            <person name="Dridi B."/>
        </authorList>
    </citation>
    <scope>NUCLEOTIDE SEQUENCE [LARGE SCALE GENOMIC DNA]</scope>
    <source>
        <strain evidence="1 2">JB380</strain>
    </source>
</reference>
<evidence type="ECO:0000313" key="2">
    <source>
        <dbReference type="Proteomes" id="UP000196331"/>
    </source>
</evidence>
<evidence type="ECO:0000313" key="1">
    <source>
        <dbReference type="EMBL" id="SJN14836.1"/>
    </source>
</evidence>
<organism evidence="1 2">
    <name type="scientific">Halomonas citrativorans</name>
    <dbReference type="NCBI Taxonomy" id="2742612"/>
    <lineage>
        <taxon>Bacteria</taxon>
        <taxon>Pseudomonadati</taxon>
        <taxon>Pseudomonadota</taxon>
        <taxon>Gammaproteobacteria</taxon>
        <taxon>Oceanospirillales</taxon>
        <taxon>Halomonadaceae</taxon>
        <taxon>Halomonas</taxon>
    </lineage>
</organism>
<dbReference type="AlphaFoldDB" id="A0A1R4I564"/>
<comment type="caution">
    <text evidence="1">The sequence shown here is derived from an EMBL/GenBank/DDBJ whole genome shotgun (WGS) entry which is preliminary data.</text>
</comment>
<dbReference type="RefSeq" id="WP_087111246.1">
    <property type="nucleotide sequence ID" value="NZ_FUKM01000057.1"/>
</dbReference>